<sequence>MKNAQDYMEVQRPPKWAGLSVTLLSAIFWYGFIQQVVFNRSFGDTPAPNSLLVFFGLVIPIGFLSIKMVTQVKAEGLYVRISPFHLRSKVFRFEEIDELEVLEYSPIKRFGGWGIRFNLKGETAYTMRGRKAVKLKTRYGTYFIGSRSPETLSQELHQRMLEYKHQ</sequence>
<organism evidence="2 3">
    <name type="scientific">Pullulanibacillus pueri</name>
    <dbReference type="NCBI Taxonomy" id="1437324"/>
    <lineage>
        <taxon>Bacteria</taxon>
        <taxon>Bacillati</taxon>
        <taxon>Bacillota</taxon>
        <taxon>Bacilli</taxon>
        <taxon>Bacillales</taxon>
        <taxon>Sporolactobacillaceae</taxon>
        <taxon>Pullulanibacillus</taxon>
    </lineage>
</organism>
<comment type="caution">
    <text evidence="2">The sequence shown here is derived from an EMBL/GenBank/DDBJ whole genome shotgun (WGS) entry which is preliminary data.</text>
</comment>
<feature type="transmembrane region" description="Helical" evidence="1">
    <location>
        <begin position="50"/>
        <end position="70"/>
    </location>
</feature>
<feature type="transmembrane region" description="Helical" evidence="1">
    <location>
        <begin position="16"/>
        <end position="38"/>
    </location>
</feature>
<evidence type="ECO:0000313" key="3">
    <source>
        <dbReference type="Proteomes" id="UP000656813"/>
    </source>
</evidence>
<dbReference type="EMBL" id="BMFV01000039">
    <property type="protein sequence ID" value="GGH87426.1"/>
    <property type="molecule type" value="Genomic_DNA"/>
</dbReference>
<keyword evidence="1" id="KW-1133">Transmembrane helix</keyword>
<reference evidence="2" key="1">
    <citation type="journal article" date="2014" name="Int. J. Syst. Evol. Microbiol.">
        <title>Complete genome sequence of Corynebacterium casei LMG S-19264T (=DSM 44701T), isolated from a smear-ripened cheese.</title>
        <authorList>
            <consortium name="US DOE Joint Genome Institute (JGI-PGF)"/>
            <person name="Walter F."/>
            <person name="Albersmeier A."/>
            <person name="Kalinowski J."/>
            <person name="Ruckert C."/>
        </authorList>
    </citation>
    <scope>NUCLEOTIDE SEQUENCE</scope>
    <source>
        <strain evidence="2">CGMCC 1.12777</strain>
    </source>
</reference>
<dbReference type="AlphaFoldDB" id="A0A8J2ZZG5"/>
<keyword evidence="1" id="KW-0812">Transmembrane</keyword>
<dbReference type="RefSeq" id="WP_188498903.1">
    <property type="nucleotide sequence ID" value="NZ_BMFV01000039.1"/>
</dbReference>
<reference evidence="2" key="2">
    <citation type="submission" date="2020-09" db="EMBL/GenBank/DDBJ databases">
        <authorList>
            <person name="Sun Q."/>
            <person name="Zhou Y."/>
        </authorList>
    </citation>
    <scope>NUCLEOTIDE SEQUENCE</scope>
    <source>
        <strain evidence="2">CGMCC 1.12777</strain>
    </source>
</reference>
<name>A0A8J2ZZG5_9BACL</name>
<keyword evidence="1" id="KW-0472">Membrane</keyword>
<evidence type="ECO:0000256" key="1">
    <source>
        <dbReference type="SAM" id="Phobius"/>
    </source>
</evidence>
<dbReference type="Proteomes" id="UP000656813">
    <property type="component" value="Unassembled WGS sequence"/>
</dbReference>
<protein>
    <submittedName>
        <fullName evidence="2">Uncharacterized protein</fullName>
    </submittedName>
</protein>
<accession>A0A8J2ZZG5</accession>
<keyword evidence="3" id="KW-1185">Reference proteome</keyword>
<proteinExistence type="predicted"/>
<evidence type="ECO:0000313" key="2">
    <source>
        <dbReference type="EMBL" id="GGH87426.1"/>
    </source>
</evidence>
<gene>
    <name evidence="2" type="ORF">GCM10007096_37420</name>
</gene>